<dbReference type="SUPFAM" id="SSF161229">
    <property type="entry name" value="E6 C-terminal domain-like"/>
    <property type="match status" value="2"/>
</dbReference>
<evidence type="ECO:0000256" key="12">
    <source>
        <dbReference type="ARBA" id="ARBA00023163"/>
    </source>
</evidence>
<comment type="similarity">
    <text evidence="1 16 17">Belongs to the papillomaviridae E6 protein family.</text>
</comment>
<keyword evidence="15 16" id="KW-1119">Modulation of host cell apoptosis by virus</keyword>
<evidence type="ECO:0000256" key="11">
    <source>
        <dbReference type="ARBA" id="ARBA00023159"/>
    </source>
</evidence>
<keyword evidence="3 16" id="KW-1048">Host nucleus</keyword>
<evidence type="ECO:0000256" key="7">
    <source>
        <dbReference type="ARBA" id="ARBA00022771"/>
    </source>
</evidence>
<evidence type="ECO:0000313" key="19">
    <source>
        <dbReference type="Proteomes" id="UP000113556"/>
    </source>
</evidence>
<dbReference type="Proteomes" id="UP000113556">
    <property type="component" value="Segment"/>
</dbReference>
<evidence type="ECO:0000256" key="16">
    <source>
        <dbReference type="HAMAP-Rule" id="MF_04006"/>
    </source>
</evidence>
<gene>
    <name evidence="16 18" type="primary">E6</name>
</gene>
<keyword evidence="19" id="KW-1185">Reference proteome</keyword>
<keyword evidence="12 16" id="KW-0804">Transcription</keyword>
<sequence length="139" mass="16394">MADDRPKTLEQYCQHFNTSFFNLHLPCIFCSSILTYQDLAAFTFKNLNLVYRNSQCYACCTNCCCLSARFEFEKHCKCSVRAVNIETVSGKHLHELVVRCHNCLHCLDIAEKYDTICRDDYFYLVRNQWKAYCRKCVPK</sequence>
<dbReference type="InterPro" id="IPR001334">
    <property type="entry name" value="E6"/>
</dbReference>
<dbReference type="GO" id="GO:0003677">
    <property type="term" value="F:DNA binding"/>
    <property type="evidence" value="ECO:0007669"/>
    <property type="project" value="UniProtKB-UniRule"/>
</dbReference>
<evidence type="ECO:0000256" key="10">
    <source>
        <dbReference type="ARBA" id="ARBA00023125"/>
    </source>
</evidence>
<dbReference type="GO" id="GO:0039648">
    <property type="term" value="P:symbiont-mediated perturbation of host ubiquitin-like protein modification"/>
    <property type="evidence" value="ECO:0007669"/>
    <property type="project" value="UniProtKB-UniRule"/>
</dbReference>
<dbReference type="OrthoDB" id="27353at10239"/>
<evidence type="ECO:0000256" key="8">
    <source>
        <dbReference type="ARBA" id="ARBA00022833"/>
    </source>
</evidence>
<dbReference type="HAMAP" id="MF_04006">
    <property type="entry name" value="HPV_E6"/>
    <property type="match status" value="1"/>
</dbReference>
<keyword evidence="5 16" id="KW-1090">Inhibition of host innate immune response by virus</keyword>
<evidence type="ECO:0000256" key="5">
    <source>
        <dbReference type="ARBA" id="ARBA00022632"/>
    </source>
</evidence>
<dbReference type="KEGG" id="vg:7701325"/>
<comment type="subunit">
    <text evidence="16">Forms homodimers. Interacts with ubiquitin-protein ligase UBE3A/E6-AP; this interaction stimulates UBE3A ubiquitin activity. Interacts with host BAK1.</text>
</comment>
<keyword evidence="10 16" id="KW-0238">DNA-binding</keyword>
<dbReference type="EMBL" id="EU541442">
    <property type="protein sequence ID" value="ACD67926.1"/>
    <property type="molecule type" value="Genomic_DNA"/>
</dbReference>
<evidence type="ECO:0000256" key="14">
    <source>
        <dbReference type="ARBA" id="ARBA00023280"/>
    </source>
</evidence>
<dbReference type="GO" id="GO:0052170">
    <property type="term" value="P:symbiont-mediated suppression of host innate immune response"/>
    <property type="evidence" value="ECO:0007669"/>
    <property type="project" value="UniProtKB-KW"/>
</dbReference>
<feature type="zinc finger region" evidence="16">
    <location>
        <begin position="100"/>
        <end position="136"/>
    </location>
</feature>
<organism evidence="18 19">
    <name type="scientific">human papillomavirus 112</name>
    <dbReference type="NCBI Taxonomy" id="915427"/>
    <lineage>
        <taxon>Viruses</taxon>
        <taxon>Monodnaviria</taxon>
        <taxon>Shotokuvirae</taxon>
        <taxon>Cossaviricota</taxon>
        <taxon>Papovaviricetes</taxon>
        <taxon>Zurhausenvirales</taxon>
        <taxon>Papillomaviridae</taxon>
        <taxon>Firstpapillomavirinae</taxon>
        <taxon>Gammapapillomavirus</taxon>
        <taxon>Gammapapillomavirus 8</taxon>
    </lineage>
</organism>
<reference evidence="18 19" key="1">
    <citation type="journal article" date="2010" name="Virology">
        <title>Three novel papillomaviruses (HPV109, HPV112 and HPV114) and their presence in cutaneous and mucosal samples.</title>
        <authorList>
            <person name="Ekstrom J."/>
            <person name="Forslund O."/>
            <person name="Dillner J."/>
        </authorList>
    </citation>
    <scope>NUCLEOTIDE SEQUENCE [LARGE SCALE GENOMIC DNA]</scope>
</reference>
<keyword evidence="13 16" id="KW-1035">Host cytoplasm</keyword>
<dbReference type="GO" id="GO:0006351">
    <property type="term" value="P:DNA-templated transcription"/>
    <property type="evidence" value="ECO:0007669"/>
    <property type="project" value="UniProtKB-UniRule"/>
</dbReference>
<keyword evidence="2 16" id="KW-0244">Early protein</keyword>
<dbReference type="GO" id="GO:0042025">
    <property type="term" value="C:host cell nucleus"/>
    <property type="evidence" value="ECO:0007669"/>
    <property type="project" value="UniProtKB-SubCell"/>
</dbReference>
<dbReference type="Gene3D" id="3.30.240.40">
    <property type="entry name" value="E6 early regulatory protein"/>
    <property type="match status" value="2"/>
</dbReference>
<evidence type="ECO:0000256" key="13">
    <source>
        <dbReference type="ARBA" id="ARBA00023200"/>
    </source>
</evidence>
<dbReference type="InterPro" id="IPR038575">
    <property type="entry name" value="E6_sf"/>
</dbReference>
<dbReference type="GeneID" id="7701325"/>
<keyword evidence="7 16" id="KW-0863">Zinc-finger</keyword>
<evidence type="ECO:0000256" key="1">
    <source>
        <dbReference type="ARBA" id="ARBA00006346"/>
    </source>
</evidence>
<keyword evidence="6 16" id="KW-0479">Metal-binding</keyword>
<feature type="zinc finger region" evidence="16">
    <location>
        <begin position="27"/>
        <end position="63"/>
    </location>
</feature>
<accession>C1ID91</accession>
<evidence type="ECO:0000256" key="9">
    <source>
        <dbReference type="ARBA" id="ARBA00023015"/>
    </source>
</evidence>
<protein>
    <recommendedName>
        <fullName evidence="16 17">Protein E6</fullName>
    </recommendedName>
</protein>
<keyword evidence="9 16" id="KW-0805">Transcription regulation</keyword>
<dbReference type="GO" id="GO:0008270">
    <property type="term" value="F:zinc ion binding"/>
    <property type="evidence" value="ECO:0007669"/>
    <property type="project" value="UniProtKB-KW"/>
</dbReference>
<keyword evidence="4 16" id="KW-0945">Host-virus interaction</keyword>
<keyword evidence="8 16" id="KW-0862">Zinc</keyword>
<evidence type="ECO:0000256" key="4">
    <source>
        <dbReference type="ARBA" id="ARBA00022581"/>
    </source>
</evidence>
<keyword evidence="11 16" id="KW-0010">Activator</keyword>
<comment type="caution">
    <text evidence="16">Lacks conserved residue(s) required for the propagation of feature annotation.</text>
</comment>
<evidence type="ECO:0000256" key="15">
    <source>
        <dbReference type="ARBA" id="ARBA00023323"/>
    </source>
</evidence>
<dbReference type="Pfam" id="PF00518">
    <property type="entry name" value="E6"/>
    <property type="match status" value="1"/>
</dbReference>
<evidence type="ECO:0000256" key="3">
    <source>
        <dbReference type="ARBA" id="ARBA00022562"/>
    </source>
</evidence>
<dbReference type="GO" id="GO:0052150">
    <property type="term" value="P:symbiont-mediated perturbation of host apoptosis"/>
    <property type="evidence" value="ECO:0007669"/>
    <property type="project" value="UniProtKB-KW"/>
</dbReference>
<evidence type="ECO:0000256" key="2">
    <source>
        <dbReference type="ARBA" id="ARBA00022518"/>
    </source>
</evidence>
<evidence type="ECO:0000256" key="6">
    <source>
        <dbReference type="ARBA" id="ARBA00022723"/>
    </source>
</evidence>
<name>C1ID91_9PAPI</name>
<evidence type="ECO:0000313" key="18">
    <source>
        <dbReference type="EMBL" id="ACD67926.1"/>
    </source>
</evidence>
<dbReference type="RefSeq" id="YP_002756545.1">
    <property type="nucleotide sequence ID" value="NC_012486.1"/>
</dbReference>
<dbReference type="GO" id="GO:0006355">
    <property type="term" value="P:regulation of DNA-templated transcription"/>
    <property type="evidence" value="ECO:0007669"/>
    <property type="project" value="UniProtKB-UniRule"/>
</dbReference>
<keyword evidence="14 16" id="KW-0899">Viral immunoevasion</keyword>
<comment type="function">
    <text evidence="16">Plays a major role in the induction and maintenance of cellular transformation. E6 associates with host UBE3A/E6-AP ubiquitin-protein ligase and modulates its activity. Protects host keratinocytes from apoptosis by mediating the degradation of host BAK1. May also inhibit host immune response.</text>
</comment>
<dbReference type="GO" id="GO:0039502">
    <property type="term" value="P:symbiont-mediated suppression of host type I interferon-mediated signaling pathway"/>
    <property type="evidence" value="ECO:0007669"/>
    <property type="project" value="UniProtKB-UniRule"/>
</dbReference>
<comment type="subcellular location">
    <subcellularLocation>
        <location evidence="16 17">Host cytoplasm</location>
    </subcellularLocation>
    <subcellularLocation>
        <location evidence="16 17">Host nucleus</location>
    </subcellularLocation>
</comment>
<evidence type="ECO:0000256" key="17">
    <source>
        <dbReference type="RuleBase" id="RU363123"/>
    </source>
</evidence>
<dbReference type="GO" id="GO:0030430">
    <property type="term" value="C:host cell cytoplasm"/>
    <property type="evidence" value="ECO:0007669"/>
    <property type="project" value="UniProtKB-SubCell"/>
</dbReference>
<proteinExistence type="inferred from homology"/>